<evidence type="ECO:0000313" key="4">
    <source>
        <dbReference type="Proteomes" id="UP000251889"/>
    </source>
</evidence>
<dbReference type="InterPro" id="IPR011008">
    <property type="entry name" value="Dimeric_a/b-barrel"/>
</dbReference>
<dbReference type="Gene3D" id="3.30.70.100">
    <property type="match status" value="2"/>
</dbReference>
<dbReference type="Pfam" id="PF07978">
    <property type="entry name" value="NIPSNAP"/>
    <property type="match status" value="1"/>
</dbReference>
<name>A0A364Y0T5_9BACT</name>
<evidence type="ECO:0000259" key="2">
    <source>
        <dbReference type="Pfam" id="PF07978"/>
    </source>
</evidence>
<protein>
    <submittedName>
        <fullName evidence="3">NIPSNAP family containing protein</fullName>
    </submittedName>
</protein>
<gene>
    <name evidence="3" type="ORF">DQQ10_16080</name>
</gene>
<organism evidence="3 4">
    <name type="scientific">Pseudochryseolinea flava</name>
    <dbReference type="NCBI Taxonomy" id="2059302"/>
    <lineage>
        <taxon>Bacteria</taxon>
        <taxon>Pseudomonadati</taxon>
        <taxon>Bacteroidota</taxon>
        <taxon>Cytophagia</taxon>
        <taxon>Cytophagales</taxon>
        <taxon>Fulvivirgaceae</taxon>
        <taxon>Pseudochryseolinea</taxon>
    </lineage>
</organism>
<dbReference type="Proteomes" id="UP000251889">
    <property type="component" value="Unassembled WGS sequence"/>
</dbReference>
<dbReference type="AlphaFoldDB" id="A0A364Y0T5"/>
<keyword evidence="4" id="KW-1185">Reference proteome</keyword>
<keyword evidence="1" id="KW-0732">Signal</keyword>
<feature type="chain" id="PRO_5016721273" evidence="1">
    <location>
        <begin position="20"/>
        <end position="259"/>
    </location>
</feature>
<dbReference type="OrthoDB" id="192769at2"/>
<feature type="domain" description="NIPSNAP" evidence="2">
    <location>
        <begin position="154"/>
        <end position="257"/>
    </location>
</feature>
<comment type="caution">
    <text evidence="3">The sequence shown here is derived from an EMBL/GenBank/DDBJ whole genome shotgun (WGS) entry which is preliminary data.</text>
</comment>
<dbReference type="SUPFAM" id="SSF54909">
    <property type="entry name" value="Dimeric alpha+beta barrel"/>
    <property type="match status" value="1"/>
</dbReference>
<sequence>MIKYLSIALLYTLPCLVFAQKKATQEFYEIRTINISNANQEAANDAYLKQSLLPALHRAGIKNIGAFKPVSSDTVNSGKKIILLIPYQSPDQFVKIQDVLSKDNTYATTGKDYLDADYQTPTFDRIESIFLRAFRDAPKLHAPSFTTPRDQRIYELRSYEGHSQKIYKNKEHMFNEGGEILLFEKLKFNAVFYGEALIGPTLPNLMYMTSFENRSAREEHWKTFVSDPEWKKMSSLPMYQHNVSKITIMLLHPTDYSDY</sequence>
<proteinExistence type="predicted"/>
<dbReference type="InterPro" id="IPR012577">
    <property type="entry name" value="NIPSNAP"/>
</dbReference>
<reference evidence="3 4" key="1">
    <citation type="submission" date="2018-06" db="EMBL/GenBank/DDBJ databases">
        <title>Chryseolinea flavus sp. nov., a member of the phylum Bacteroidetes isolated from soil.</title>
        <authorList>
            <person name="Li Y."/>
            <person name="Wang J."/>
        </authorList>
    </citation>
    <scope>NUCLEOTIDE SEQUENCE [LARGE SCALE GENOMIC DNA]</scope>
    <source>
        <strain evidence="3 4">SDU1-6</strain>
    </source>
</reference>
<evidence type="ECO:0000256" key="1">
    <source>
        <dbReference type="SAM" id="SignalP"/>
    </source>
</evidence>
<accession>A0A364Y0T5</accession>
<dbReference type="EMBL" id="QMFY01000008">
    <property type="protein sequence ID" value="RAW00208.1"/>
    <property type="molecule type" value="Genomic_DNA"/>
</dbReference>
<feature type="signal peptide" evidence="1">
    <location>
        <begin position="1"/>
        <end position="19"/>
    </location>
</feature>
<evidence type="ECO:0000313" key="3">
    <source>
        <dbReference type="EMBL" id="RAW00208.1"/>
    </source>
</evidence>